<dbReference type="AlphaFoldDB" id="A0A401USV6"/>
<protein>
    <submittedName>
        <fullName evidence="1">Uncharacterized protein</fullName>
    </submittedName>
</protein>
<sequence length="288" mass="33595">MDNKYQLRNGNMTTLLSGADTNGKFEFEGLMIDSIPNVVFKKYIWSHDVQIADGVKYVEIGTYIFDKLKESADQQLKEYIENNINDTVFYTNMNQNDSCFLTNNHSWEDEYPKIQRNVSTSYSEAGEGIFKITIDGIICVYDFKEAKFIKFEKEYNNSYDKDKKEITPLDIFYRRNLNLILAIEQYRKGTAHNVFTELVNLNKFLNGKKSVKINFKNDIGKKGKIVTLKSNNSVSSNGLFTIFNNEFYINDSYNMQPRLDKRLPLSELDYLQFGKKTYKINVENLVIK</sequence>
<accession>A0A401USV6</accession>
<dbReference type="RefSeq" id="WP_125005474.1">
    <property type="nucleotide sequence ID" value="NZ_BHYK01000037.1"/>
</dbReference>
<keyword evidence="2" id="KW-1185">Reference proteome</keyword>
<evidence type="ECO:0000313" key="2">
    <source>
        <dbReference type="Proteomes" id="UP000287872"/>
    </source>
</evidence>
<dbReference type="OrthoDB" id="9861044at2"/>
<gene>
    <name evidence="1" type="ORF">Ctaglu_42560</name>
</gene>
<name>A0A401USV6_9CLOT</name>
<dbReference type="EMBL" id="BHYK01000037">
    <property type="protein sequence ID" value="GCD12633.1"/>
    <property type="molecule type" value="Genomic_DNA"/>
</dbReference>
<evidence type="ECO:0000313" key="1">
    <source>
        <dbReference type="EMBL" id="GCD12633.1"/>
    </source>
</evidence>
<reference evidence="1 2" key="1">
    <citation type="submission" date="2018-11" db="EMBL/GenBank/DDBJ databases">
        <title>Genome sequencing and assembly of Clostridium tagluense strain A121.</title>
        <authorList>
            <person name="Murakami T."/>
            <person name="Segawa T."/>
            <person name="Shcherbakova V.A."/>
            <person name="Mori H."/>
            <person name="Yoshimura Y."/>
        </authorList>
    </citation>
    <scope>NUCLEOTIDE SEQUENCE [LARGE SCALE GENOMIC DNA]</scope>
    <source>
        <strain evidence="1 2">A121</strain>
    </source>
</reference>
<organism evidence="1 2">
    <name type="scientific">Clostridium tagluense</name>
    <dbReference type="NCBI Taxonomy" id="360422"/>
    <lineage>
        <taxon>Bacteria</taxon>
        <taxon>Bacillati</taxon>
        <taxon>Bacillota</taxon>
        <taxon>Clostridia</taxon>
        <taxon>Eubacteriales</taxon>
        <taxon>Clostridiaceae</taxon>
        <taxon>Clostridium</taxon>
    </lineage>
</organism>
<proteinExistence type="predicted"/>
<comment type="caution">
    <text evidence="1">The sequence shown here is derived from an EMBL/GenBank/DDBJ whole genome shotgun (WGS) entry which is preliminary data.</text>
</comment>
<dbReference type="Proteomes" id="UP000287872">
    <property type="component" value="Unassembled WGS sequence"/>
</dbReference>